<evidence type="ECO:0000313" key="5">
    <source>
        <dbReference type="WBParaSite" id="Csp11.Scaffold629.g9738.t1"/>
    </source>
</evidence>
<dbReference type="WBParaSite" id="Csp11.Scaffold629.g9738.t1">
    <property type="protein sequence ID" value="Csp11.Scaffold629.g9738.t1"/>
    <property type="gene ID" value="Csp11.Scaffold629.g9738"/>
</dbReference>
<dbReference type="Proteomes" id="UP000095282">
    <property type="component" value="Unplaced"/>
</dbReference>
<feature type="compositionally biased region" description="Low complexity" evidence="1">
    <location>
        <begin position="223"/>
        <end position="236"/>
    </location>
</feature>
<dbReference type="PANTHER" id="PTHR35178">
    <property type="entry name" value="FOLATE RECEPTOR HOMOLOG-RELATED"/>
    <property type="match status" value="1"/>
</dbReference>
<dbReference type="STRING" id="1561998.A0A1I7UIS8"/>
<reference evidence="5" key="1">
    <citation type="submission" date="2016-11" db="UniProtKB">
        <authorList>
            <consortium name="WormBaseParasite"/>
        </authorList>
    </citation>
    <scope>IDENTIFICATION</scope>
</reference>
<sequence length="250" mass="28472">MIWIKLLFLLIFFEFIQAYTRHCAQCVAGNFLFRRNLMQDSSIGMAMGWVAEWKGTDCLKGTVNSIPCDHACLQITILKHPLEENAVEGIMMDCSDMMIHSSPDLPKEIDFKAYDDNAVFSAKRRSFTINYNFTMRGFESVEKIREDHASIILPYYREDYATSTVVILLILFVLTIVSGTVWVCHTLFFMKNDDHRRRYPVPGRKIEGETMELQGVHVNTTESDATSSAPSAPTNDSESHHDEENGNVLA</sequence>
<feature type="signal peptide" evidence="3">
    <location>
        <begin position="1"/>
        <end position="18"/>
    </location>
</feature>
<dbReference type="PANTHER" id="PTHR35178:SF1">
    <property type="entry name" value="CUB DOMAIN-CONTAINING PROTEIN-RELATED"/>
    <property type="match status" value="1"/>
</dbReference>
<dbReference type="eggNOG" id="ENOG502RA6P">
    <property type="taxonomic scope" value="Eukaryota"/>
</dbReference>
<keyword evidence="2" id="KW-1133">Transmembrane helix</keyword>
<keyword evidence="2" id="KW-0812">Transmembrane</keyword>
<evidence type="ECO:0000313" key="4">
    <source>
        <dbReference type="Proteomes" id="UP000095282"/>
    </source>
</evidence>
<feature type="chain" id="PRO_5009308935" evidence="3">
    <location>
        <begin position="19"/>
        <end position="250"/>
    </location>
</feature>
<proteinExistence type="predicted"/>
<feature type="transmembrane region" description="Helical" evidence="2">
    <location>
        <begin position="165"/>
        <end position="189"/>
    </location>
</feature>
<feature type="region of interest" description="Disordered" evidence="1">
    <location>
        <begin position="213"/>
        <end position="250"/>
    </location>
</feature>
<protein>
    <submittedName>
        <fullName evidence="5">CUB domain-containing protein</fullName>
    </submittedName>
</protein>
<evidence type="ECO:0000256" key="3">
    <source>
        <dbReference type="SAM" id="SignalP"/>
    </source>
</evidence>
<name>A0A1I7UIS8_9PELO</name>
<keyword evidence="4" id="KW-1185">Reference proteome</keyword>
<organism evidence="4 5">
    <name type="scientific">Caenorhabditis tropicalis</name>
    <dbReference type="NCBI Taxonomy" id="1561998"/>
    <lineage>
        <taxon>Eukaryota</taxon>
        <taxon>Metazoa</taxon>
        <taxon>Ecdysozoa</taxon>
        <taxon>Nematoda</taxon>
        <taxon>Chromadorea</taxon>
        <taxon>Rhabditida</taxon>
        <taxon>Rhabditina</taxon>
        <taxon>Rhabditomorpha</taxon>
        <taxon>Rhabditoidea</taxon>
        <taxon>Rhabditidae</taxon>
        <taxon>Peloderinae</taxon>
        <taxon>Caenorhabditis</taxon>
    </lineage>
</organism>
<keyword evidence="3" id="KW-0732">Signal</keyword>
<accession>A0A1I7UIS8</accession>
<evidence type="ECO:0000256" key="2">
    <source>
        <dbReference type="SAM" id="Phobius"/>
    </source>
</evidence>
<evidence type="ECO:0000256" key="1">
    <source>
        <dbReference type="SAM" id="MobiDB-lite"/>
    </source>
</evidence>
<keyword evidence="2" id="KW-0472">Membrane</keyword>
<dbReference type="AlphaFoldDB" id="A0A1I7UIS8"/>